<reference evidence="7" key="1">
    <citation type="submission" date="2020-12" db="EMBL/GenBank/DDBJ databases">
        <title>Genomic characterization of non-nitrogen-fixing Frankia strains.</title>
        <authorList>
            <person name="Carlos-Shanley C."/>
            <person name="Guerra T."/>
            <person name="Hahn D."/>
        </authorList>
    </citation>
    <scope>NUCLEOTIDE SEQUENCE</scope>
    <source>
        <strain evidence="7">CN6</strain>
    </source>
</reference>
<keyword evidence="1" id="KW-0678">Repressor</keyword>
<proteinExistence type="predicted"/>
<feature type="domain" description="HTH tetR-type" evidence="6">
    <location>
        <begin position="13"/>
        <end position="73"/>
    </location>
</feature>
<dbReference type="PANTHER" id="PTHR30055">
    <property type="entry name" value="HTH-TYPE TRANSCRIPTIONAL REGULATOR RUTR"/>
    <property type="match status" value="1"/>
</dbReference>
<dbReference type="PANTHER" id="PTHR30055:SF234">
    <property type="entry name" value="HTH-TYPE TRANSCRIPTIONAL REGULATOR BETI"/>
    <property type="match status" value="1"/>
</dbReference>
<dbReference type="EMBL" id="JAEACQ010000197">
    <property type="protein sequence ID" value="MBL7628887.1"/>
    <property type="molecule type" value="Genomic_DNA"/>
</dbReference>
<evidence type="ECO:0000313" key="7">
    <source>
        <dbReference type="EMBL" id="MBL7628887.1"/>
    </source>
</evidence>
<evidence type="ECO:0000256" key="2">
    <source>
        <dbReference type="ARBA" id="ARBA00023015"/>
    </source>
</evidence>
<dbReference type="SUPFAM" id="SSF46689">
    <property type="entry name" value="Homeodomain-like"/>
    <property type="match status" value="1"/>
</dbReference>
<dbReference type="InterPro" id="IPR050109">
    <property type="entry name" value="HTH-type_TetR-like_transc_reg"/>
</dbReference>
<evidence type="ECO:0000313" key="8">
    <source>
        <dbReference type="Proteomes" id="UP000604475"/>
    </source>
</evidence>
<gene>
    <name evidence="7" type="ORF">I7412_17330</name>
</gene>
<organism evidence="7 8">
    <name type="scientific">Frankia nepalensis</name>
    <dbReference type="NCBI Taxonomy" id="1836974"/>
    <lineage>
        <taxon>Bacteria</taxon>
        <taxon>Bacillati</taxon>
        <taxon>Actinomycetota</taxon>
        <taxon>Actinomycetes</taxon>
        <taxon>Frankiales</taxon>
        <taxon>Frankiaceae</taxon>
        <taxon>Frankia</taxon>
    </lineage>
</organism>
<evidence type="ECO:0000256" key="1">
    <source>
        <dbReference type="ARBA" id="ARBA00022491"/>
    </source>
</evidence>
<sequence length="207" mass="23241">MPPRKGAVNRRGAARREQILDAAVDLFARRGYRGTGLLELAERVGLTHAGILHHFGTKQDLLRAVMARRDAELVKAAHEFRGKGIFGLRDVREIPESETLTRLGLVMRAESLDPDAPLHDYFDERDRATRDLIAGELRRGQDAGEIRADIDPDVKATEILAFNIGLETQWLLNPAQIDRPTVFRSYLRALLDDLTRPDAPRRPPNPG</sequence>
<comment type="caution">
    <text evidence="7">The sequence shown here is derived from an EMBL/GenBank/DDBJ whole genome shotgun (WGS) entry which is preliminary data.</text>
</comment>
<dbReference type="InterPro" id="IPR036271">
    <property type="entry name" value="Tet_transcr_reg_TetR-rel_C_sf"/>
</dbReference>
<dbReference type="SUPFAM" id="SSF48498">
    <property type="entry name" value="Tetracyclin repressor-like, C-terminal domain"/>
    <property type="match status" value="1"/>
</dbReference>
<keyword evidence="2" id="KW-0805">Transcription regulation</keyword>
<evidence type="ECO:0000259" key="6">
    <source>
        <dbReference type="PROSITE" id="PS50977"/>
    </source>
</evidence>
<dbReference type="Pfam" id="PF13977">
    <property type="entry name" value="TetR_C_6"/>
    <property type="match status" value="1"/>
</dbReference>
<dbReference type="PROSITE" id="PS50977">
    <property type="entry name" value="HTH_TETR_2"/>
    <property type="match status" value="1"/>
</dbReference>
<evidence type="ECO:0000256" key="4">
    <source>
        <dbReference type="ARBA" id="ARBA00023163"/>
    </source>
</evidence>
<evidence type="ECO:0000256" key="3">
    <source>
        <dbReference type="ARBA" id="ARBA00023125"/>
    </source>
</evidence>
<keyword evidence="8" id="KW-1185">Reference proteome</keyword>
<dbReference type="Pfam" id="PF00440">
    <property type="entry name" value="TetR_N"/>
    <property type="match status" value="1"/>
</dbReference>
<accession>A0A937RF56</accession>
<name>A0A937RF56_9ACTN</name>
<dbReference type="GO" id="GO:0000976">
    <property type="term" value="F:transcription cis-regulatory region binding"/>
    <property type="evidence" value="ECO:0007669"/>
    <property type="project" value="TreeGrafter"/>
</dbReference>
<dbReference type="PRINTS" id="PR00455">
    <property type="entry name" value="HTHTETR"/>
</dbReference>
<keyword evidence="4" id="KW-0804">Transcription</keyword>
<dbReference type="GO" id="GO:0003700">
    <property type="term" value="F:DNA-binding transcription factor activity"/>
    <property type="evidence" value="ECO:0007669"/>
    <property type="project" value="TreeGrafter"/>
</dbReference>
<protein>
    <submittedName>
        <fullName evidence="7">TetR/AcrR family transcriptional regulator</fullName>
    </submittedName>
</protein>
<feature type="DNA-binding region" description="H-T-H motif" evidence="5">
    <location>
        <begin position="36"/>
        <end position="55"/>
    </location>
</feature>
<evidence type="ECO:0000256" key="5">
    <source>
        <dbReference type="PROSITE-ProRule" id="PRU00335"/>
    </source>
</evidence>
<dbReference type="InterPro" id="IPR039538">
    <property type="entry name" value="BetI_C"/>
</dbReference>
<dbReference type="InterPro" id="IPR009057">
    <property type="entry name" value="Homeodomain-like_sf"/>
</dbReference>
<dbReference type="AlphaFoldDB" id="A0A937RF56"/>
<dbReference type="InterPro" id="IPR001647">
    <property type="entry name" value="HTH_TetR"/>
</dbReference>
<dbReference type="Gene3D" id="1.10.357.10">
    <property type="entry name" value="Tetracycline Repressor, domain 2"/>
    <property type="match status" value="1"/>
</dbReference>
<keyword evidence="3 5" id="KW-0238">DNA-binding</keyword>
<dbReference type="Proteomes" id="UP000604475">
    <property type="component" value="Unassembled WGS sequence"/>
</dbReference>